<keyword evidence="12" id="KW-0564">Palmitate</keyword>
<keyword evidence="10" id="KW-0626">Porin</keyword>
<evidence type="ECO:0000256" key="9">
    <source>
        <dbReference type="ARBA" id="ARBA00023065"/>
    </source>
</evidence>
<evidence type="ECO:0000256" key="15">
    <source>
        <dbReference type="SAM" id="Phobius"/>
    </source>
</evidence>
<evidence type="ECO:0000313" key="19">
    <source>
        <dbReference type="Proteomes" id="UP000620874"/>
    </source>
</evidence>
<evidence type="ECO:0000256" key="1">
    <source>
        <dbReference type="ARBA" id="ARBA00004571"/>
    </source>
</evidence>
<dbReference type="Pfam" id="PF22461">
    <property type="entry name" value="SLBB_2"/>
    <property type="match status" value="1"/>
</dbReference>
<dbReference type="PROSITE" id="PS51257">
    <property type="entry name" value="PROKAR_LIPOPROTEIN"/>
    <property type="match status" value="1"/>
</dbReference>
<dbReference type="Gene3D" id="3.30.1950.10">
    <property type="entry name" value="wza like domain"/>
    <property type="match status" value="1"/>
</dbReference>
<evidence type="ECO:0000259" key="17">
    <source>
        <dbReference type="Pfam" id="PF22461"/>
    </source>
</evidence>
<dbReference type="RefSeq" id="WP_191764567.1">
    <property type="nucleotide sequence ID" value="NZ_JACSPP010000043.1"/>
</dbReference>
<keyword evidence="4" id="KW-1134">Transmembrane beta strand</keyword>
<evidence type="ECO:0000256" key="3">
    <source>
        <dbReference type="ARBA" id="ARBA00022448"/>
    </source>
</evidence>
<feature type="transmembrane region" description="Helical" evidence="15">
    <location>
        <begin position="244"/>
        <end position="263"/>
    </location>
</feature>
<dbReference type="Pfam" id="PF02563">
    <property type="entry name" value="Poly_export"/>
    <property type="match status" value="1"/>
</dbReference>
<dbReference type="InterPro" id="IPR054765">
    <property type="entry name" value="SLBB_dom"/>
</dbReference>
<evidence type="ECO:0000256" key="14">
    <source>
        <dbReference type="ARBA" id="ARBA00023288"/>
    </source>
</evidence>
<evidence type="ECO:0000256" key="5">
    <source>
        <dbReference type="ARBA" id="ARBA00022597"/>
    </source>
</evidence>
<evidence type="ECO:0000256" key="10">
    <source>
        <dbReference type="ARBA" id="ARBA00023114"/>
    </source>
</evidence>
<evidence type="ECO:0000259" key="16">
    <source>
        <dbReference type="Pfam" id="PF02563"/>
    </source>
</evidence>
<keyword evidence="9" id="KW-0406">Ion transport</keyword>
<dbReference type="InterPro" id="IPR003715">
    <property type="entry name" value="Poly_export_N"/>
</dbReference>
<gene>
    <name evidence="18" type="ORF">H9625_12295</name>
</gene>
<comment type="caution">
    <text evidence="18">The sequence shown here is derived from an EMBL/GenBank/DDBJ whole genome shotgun (WGS) entry which is preliminary data.</text>
</comment>
<name>A0ABR8YAM9_9BACT</name>
<keyword evidence="14" id="KW-0449">Lipoprotein</keyword>
<sequence length="264" mass="29598">MNFKRQAILFPAALLLGSCASYQDSVYLRHDKILEMIEQKQPLFEYRIRPKDELTITVSTTTPEASAPFYRKIGQTREQATMNQGMNNAKLLDYLVDNKGCIDFPVLGMIPVSGLSTRECEAVIRQKLQAYLNEVPNVTVRVSNFKVSVLGEVGHPGTFTVSDERITIFQALAQAGDMTLFSDRDDVQLIREDSLGRRNVVHLDLTESDIALSPYYYLQQNDVVYVKPTKARVRSNTLNSNSSVWISMLSLAATIASLIIIAVQ</sequence>
<dbReference type="PANTHER" id="PTHR33619">
    <property type="entry name" value="POLYSACCHARIDE EXPORT PROTEIN GFCE-RELATED"/>
    <property type="match status" value="1"/>
</dbReference>
<dbReference type="InterPro" id="IPR049712">
    <property type="entry name" value="Poly_export"/>
</dbReference>
<evidence type="ECO:0000256" key="6">
    <source>
        <dbReference type="ARBA" id="ARBA00022692"/>
    </source>
</evidence>
<protein>
    <submittedName>
        <fullName evidence="18">Polysaccharide biosynthesis/export family protein</fullName>
    </submittedName>
</protein>
<evidence type="ECO:0000256" key="2">
    <source>
        <dbReference type="ARBA" id="ARBA00009450"/>
    </source>
</evidence>
<evidence type="ECO:0000256" key="12">
    <source>
        <dbReference type="ARBA" id="ARBA00023139"/>
    </source>
</evidence>
<dbReference type="Proteomes" id="UP000620874">
    <property type="component" value="Unassembled WGS sequence"/>
</dbReference>
<keyword evidence="5" id="KW-0762">Sugar transport</keyword>
<evidence type="ECO:0000256" key="8">
    <source>
        <dbReference type="ARBA" id="ARBA00023047"/>
    </source>
</evidence>
<evidence type="ECO:0000313" key="18">
    <source>
        <dbReference type="EMBL" id="MBD8041202.1"/>
    </source>
</evidence>
<comment type="similarity">
    <text evidence="2">Belongs to the BexD/CtrA/VexA family.</text>
</comment>
<evidence type="ECO:0000256" key="7">
    <source>
        <dbReference type="ARBA" id="ARBA00022729"/>
    </source>
</evidence>
<keyword evidence="19" id="KW-1185">Reference proteome</keyword>
<reference evidence="18 19" key="1">
    <citation type="submission" date="2020-08" db="EMBL/GenBank/DDBJ databases">
        <title>A Genomic Blueprint of the Chicken Gut Microbiome.</title>
        <authorList>
            <person name="Gilroy R."/>
            <person name="Ravi A."/>
            <person name="Getino M."/>
            <person name="Pursley I."/>
            <person name="Horton D.L."/>
            <person name="Alikhan N.-F."/>
            <person name="Baker D."/>
            <person name="Gharbi K."/>
            <person name="Hall N."/>
            <person name="Watson M."/>
            <person name="Adriaenssens E.M."/>
            <person name="Foster-Nyarko E."/>
            <person name="Jarju S."/>
            <person name="Secka A."/>
            <person name="Antonio M."/>
            <person name="Oren A."/>
            <person name="Chaudhuri R."/>
            <person name="La Ragione R.M."/>
            <person name="Hildebrand F."/>
            <person name="Pallen M.J."/>
        </authorList>
    </citation>
    <scope>NUCLEOTIDE SEQUENCE [LARGE SCALE GENOMIC DNA]</scope>
    <source>
        <strain evidence="18 19">Sa1CVN1</strain>
    </source>
</reference>
<keyword evidence="6 15" id="KW-0812">Transmembrane</keyword>
<organism evidence="18 19">
    <name type="scientific">Phocaeicola intestinalis</name>
    <dbReference type="NCBI Taxonomy" id="2762212"/>
    <lineage>
        <taxon>Bacteria</taxon>
        <taxon>Pseudomonadati</taxon>
        <taxon>Bacteroidota</taxon>
        <taxon>Bacteroidia</taxon>
        <taxon>Bacteroidales</taxon>
        <taxon>Bacteroidaceae</taxon>
        <taxon>Phocaeicola</taxon>
    </lineage>
</organism>
<keyword evidence="3" id="KW-0813">Transport</keyword>
<keyword evidence="7" id="KW-0732">Signal</keyword>
<evidence type="ECO:0000256" key="4">
    <source>
        <dbReference type="ARBA" id="ARBA00022452"/>
    </source>
</evidence>
<comment type="subcellular location">
    <subcellularLocation>
        <location evidence="1">Cell outer membrane</location>
        <topology evidence="1">Multi-pass membrane protein</topology>
    </subcellularLocation>
</comment>
<dbReference type="Gene3D" id="3.10.560.10">
    <property type="entry name" value="Outer membrane lipoprotein wza domain like"/>
    <property type="match status" value="1"/>
</dbReference>
<evidence type="ECO:0000256" key="11">
    <source>
        <dbReference type="ARBA" id="ARBA00023136"/>
    </source>
</evidence>
<accession>A0ABR8YAM9</accession>
<feature type="domain" description="Polysaccharide export protein N-terminal" evidence="16">
    <location>
        <begin position="45"/>
        <end position="142"/>
    </location>
</feature>
<dbReference type="EMBL" id="JACSPP010000043">
    <property type="protein sequence ID" value="MBD8041202.1"/>
    <property type="molecule type" value="Genomic_DNA"/>
</dbReference>
<dbReference type="PANTHER" id="PTHR33619:SF3">
    <property type="entry name" value="POLYSACCHARIDE EXPORT PROTEIN GFCE-RELATED"/>
    <property type="match status" value="1"/>
</dbReference>
<keyword evidence="13" id="KW-0998">Cell outer membrane</keyword>
<keyword evidence="15" id="KW-1133">Transmembrane helix</keyword>
<keyword evidence="11 15" id="KW-0472">Membrane</keyword>
<evidence type="ECO:0000256" key="13">
    <source>
        <dbReference type="ARBA" id="ARBA00023237"/>
    </source>
</evidence>
<keyword evidence="8" id="KW-0625">Polysaccharide transport</keyword>
<feature type="domain" description="SLBB" evidence="17">
    <location>
        <begin position="146"/>
        <end position="226"/>
    </location>
</feature>
<proteinExistence type="inferred from homology"/>